<keyword evidence="2" id="KW-1185">Reference proteome</keyword>
<comment type="caution">
    <text evidence="1">The sequence shown here is derived from an EMBL/GenBank/DDBJ whole genome shotgun (WGS) entry which is preliminary data.</text>
</comment>
<reference evidence="1 2" key="1">
    <citation type="submission" date="2020-08" db="EMBL/GenBank/DDBJ databases">
        <title>Genomic Encyclopedia of Type Strains, Phase IV (KMG-IV): sequencing the most valuable type-strain genomes for metagenomic binning, comparative biology and taxonomic classification.</title>
        <authorList>
            <person name="Goeker M."/>
        </authorList>
    </citation>
    <scope>NUCLEOTIDE SEQUENCE [LARGE SCALE GENOMIC DNA]</scope>
    <source>
        <strain evidence="1 2">DSM 29854</strain>
    </source>
</reference>
<accession>A0A839GK12</accession>
<name>A0A839GK12_9BACT</name>
<dbReference type="RefSeq" id="WP_182511157.1">
    <property type="nucleotide sequence ID" value="NZ_JACJIQ010000001.1"/>
</dbReference>
<dbReference type="EMBL" id="JACJIQ010000001">
    <property type="protein sequence ID" value="MBA9075376.1"/>
    <property type="molecule type" value="Genomic_DNA"/>
</dbReference>
<gene>
    <name evidence="1" type="ORF">FHS90_000073</name>
</gene>
<sequence length="90" mass="10549">MKTSVIESKQIEQHLLGLGPAEDKLVFEANLLLSPALQEKVQWQQKTYQLVQLYGRQQLKAELEAVHQKLFQAPEHRSFRQRILQLFSHL</sequence>
<evidence type="ECO:0000313" key="2">
    <source>
        <dbReference type="Proteomes" id="UP000563094"/>
    </source>
</evidence>
<protein>
    <submittedName>
        <fullName evidence="1">Uncharacterized protein</fullName>
    </submittedName>
</protein>
<organism evidence="1 2">
    <name type="scientific">Rufibacter quisquiliarum</name>
    <dbReference type="NCBI Taxonomy" id="1549639"/>
    <lineage>
        <taxon>Bacteria</taxon>
        <taxon>Pseudomonadati</taxon>
        <taxon>Bacteroidota</taxon>
        <taxon>Cytophagia</taxon>
        <taxon>Cytophagales</taxon>
        <taxon>Hymenobacteraceae</taxon>
        <taxon>Rufibacter</taxon>
    </lineage>
</organism>
<dbReference type="AlphaFoldDB" id="A0A839GK12"/>
<evidence type="ECO:0000313" key="1">
    <source>
        <dbReference type="EMBL" id="MBA9075376.1"/>
    </source>
</evidence>
<proteinExistence type="predicted"/>
<dbReference type="Proteomes" id="UP000563094">
    <property type="component" value="Unassembled WGS sequence"/>
</dbReference>